<evidence type="ECO:0008006" key="3">
    <source>
        <dbReference type="Google" id="ProtNLM"/>
    </source>
</evidence>
<reference evidence="1 2" key="1">
    <citation type="submission" date="2019-04" db="EMBL/GenBank/DDBJ databases">
        <title>A pseudo-fructophilic Leuconostoc citreum strain F192-5 isolated from peel of satsuma mandarin: the first report for isolation and characterization of strain-dependent fructophilic-like characteristics.</title>
        <authorList>
            <person name="Maeno S."/>
            <person name="Tanizawa Y."/>
            <person name="Kajikawa A."/>
            <person name="Kanesaki Y."/>
            <person name="Kubota E."/>
            <person name="Arita M."/>
            <person name="Leon D."/>
            <person name="Endo A."/>
        </authorList>
    </citation>
    <scope>NUCLEOTIDE SEQUENCE [LARGE SCALE GENOMIC DNA]</scope>
    <source>
        <strain evidence="1 2">F192-5</strain>
    </source>
</reference>
<evidence type="ECO:0000313" key="1">
    <source>
        <dbReference type="EMBL" id="GDZ84731.1"/>
    </source>
</evidence>
<dbReference type="AlphaFoldDB" id="A0A5A5U0X7"/>
<organism evidence="1 2">
    <name type="scientific">Leuconostoc citreum</name>
    <dbReference type="NCBI Taxonomy" id="33964"/>
    <lineage>
        <taxon>Bacteria</taxon>
        <taxon>Bacillati</taxon>
        <taxon>Bacillota</taxon>
        <taxon>Bacilli</taxon>
        <taxon>Lactobacillales</taxon>
        <taxon>Lactobacillaceae</taxon>
        <taxon>Leuconostoc</taxon>
    </lineage>
</organism>
<comment type="caution">
    <text evidence="1">The sequence shown here is derived from an EMBL/GenBank/DDBJ whole genome shotgun (WGS) entry which is preliminary data.</text>
</comment>
<name>A0A5A5U0X7_LEUCI</name>
<proteinExistence type="predicted"/>
<dbReference type="Proteomes" id="UP000323274">
    <property type="component" value="Unassembled WGS sequence"/>
</dbReference>
<protein>
    <recommendedName>
        <fullName evidence="3">Replication initiation protein</fullName>
    </recommendedName>
</protein>
<dbReference type="EMBL" id="BJJW01000026">
    <property type="protein sequence ID" value="GDZ84731.1"/>
    <property type="molecule type" value="Genomic_DNA"/>
</dbReference>
<gene>
    <name evidence="1" type="ORF">LCIT_19730</name>
</gene>
<sequence>MKHEFDTIIAIADELEISRQALNRKAKRLNIDLSKKSFTDNEWKLLASTKRKPKTSTSSNYVDAFTAQQLAEKDDLINYLKSQIKEKDKQIDHAQQLQLIAEQRLTETNNILIEYQEKENQPKKGFWQRLFK</sequence>
<dbReference type="RefSeq" id="WP_149282323.1">
    <property type="nucleotide sequence ID" value="NZ_BJJW01000026.1"/>
</dbReference>
<accession>A0A5A5U0X7</accession>
<evidence type="ECO:0000313" key="2">
    <source>
        <dbReference type="Proteomes" id="UP000323274"/>
    </source>
</evidence>